<dbReference type="InterPro" id="IPR051179">
    <property type="entry name" value="WD_repeat_multifunction"/>
</dbReference>
<keyword evidence="2" id="KW-0677">Repeat</keyword>
<keyword evidence="4" id="KW-1185">Reference proteome</keyword>
<gene>
    <name evidence="3" type="ORF">BCM31_05815</name>
</gene>
<dbReference type="GeneID" id="97289742"/>
<keyword evidence="1" id="KW-0853">WD repeat</keyword>
<proteinExistence type="predicted"/>
<evidence type="ECO:0000256" key="1">
    <source>
        <dbReference type="ARBA" id="ARBA00022574"/>
    </source>
</evidence>
<name>A0A2N3PL84_9HELI</name>
<dbReference type="Proteomes" id="UP000233350">
    <property type="component" value="Unassembled WGS sequence"/>
</dbReference>
<evidence type="ECO:0008006" key="5">
    <source>
        <dbReference type="Google" id="ProtNLM"/>
    </source>
</evidence>
<accession>A0A2N3PL84</accession>
<organism evidence="3 4">
    <name type="scientific">Helicobacter winghamensis</name>
    <dbReference type="NCBI Taxonomy" id="157268"/>
    <lineage>
        <taxon>Bacteria</taxon>
        <taxon>Pseudomonadati</taxon>
        <taxon>Campylobacterota</taxon>
        <taxon>Epsilonproteobacteria</taxon>
        <taxon>Campylobacterales</taxon>
        <taxon>Helicobacteraceae</taxon>
        <taxon>Helicobacter</taxon>
    </lineage>
</organism>
<dbReference type="EMBL" id="MBPK01000003">
    <property type="protein sequence ID" value="PKT82501.1"/>
    <property type="molecule type" value="Genomic_DNA"/>
</dbReference>
<dbReference type="RefSeq" id="WP_006803215.1">
    <property type="nucleotide sequence ID" value="NZ_CABKOI010000018.1"/>
</dbReference>
<dbReference type="STRING" id="556267.HWAG_01518"/>
<dbReference type="AlphaFoldDB" id="A0A2N3PL84"/>
<dbReference type="InterPro" id="IPR015943">
    <property type="entry name" value="WD40/YVTN_repeat-like_dom_sf"/>
</dbReference>
<dbReference type="SMART" id="SM00320">
    <property type="entry name" value="WD40"/>
    <property type="match status" value="4"/>
</dbReference>
<evidence type="ECO:0000313" key="4">
    <source>
        <dbReference type="Proteomes" id="UP000233350"/>
    </source>
</evidence>
<dbReference type="Gene3D" id="2.130.10.10">
    <property type="entry name" value="YVTN repeat-like/Quinoprotein amine dehydrogenase"/>
    <property type="match status" value="2"/>
</dbReference>
<dbReference type="InterPro" id="IPR036322">
    <property type="entry name" value="WD40_repeat_dom_sf"/>
</dbReference>
<comment type="caution">
    <text evidence="3">The sequence shown here is derived from an EMBL/GenBank/DDBJ whole genome shotgun (WGS) entry which is preliminary data.</text>
</comment>
<sequence length="713" mass="82724">MLPLKGAFSLSNSVLGIGTDSDKIYAVDNLYNTYAFSKQNKILEKSTIIQKDRKPLFEFSKAVGFANKQKCFAIGFSNTNIGSVIGLEQIKELEPLTWQKKEITKAIFSPNDTYLATGGECGRIVVYYGKNYNFLLSSSPFSDSISTIAFSDDELYALGASFSGEFIVVNIPYDKIITKTTFDSIVEDALFDKDNTRIFCITRNGETILYDLIENKILNKNHFKDTWLTFCKRIPNTDFALVGSRDNSLFLIRISSNKLVETLKVTHYGITTIHFCENILFLGYSDGTIEYYDTAFQMEAFLRTLEIDSISNATEMFYQDNIFLCTLKIYKEKLDTQWKETLKQAVALLSKNLIQEAIKLTNPFMRDIEKKQEFNTCLEQVHYIAEFIDAAEKKNYIKAYAIAERYPFVKNTLSYENIEELWQKIFRTCQVLLLEDTTLNIKKAKELLGVFNDVESKKRDIQLLLDNANIFLEAEQIYKDKNMIAYFSLCEKFHFLKETHTYKKALYASKNLLKHINIFEKENNIEQALKLCEYLNNIPFFKKITNEKLKILHLKKRFLTAYTHNNIKEAFNLAETSIELKNTKEFKMLYDQFLEIFEQAFKVATKGEPKIVLQLLKDYTTIGSLKTKTNTLLKAAYLREFQYNNPKRTQKNIDWHSSFSQYIKRYGKDEDIIKVSKELELYPILEHILETKSDTLQCSLMEPVAKSLLVIKT</sequence>
<dbReference type="InterPro" id="IPR001680">
    <property type="entry name" value="WD40_rpt"/>
</dbReference>
<dbReference type="PANTHER" id="PTHR19857">
    <property type="entry name" value="MITOCHONDRIAL DIVISION PROTEIN 1-RELATED"/>
    <property type="match status" value="1"/>
</dbReference>
<evidence type="ECO:0000313" key="3">
    <source>
        <dbReference type="EMBL" id="PKT82501.1"/>
    </source>
</evidence>
<dbReference type="PANTHER" id="PTHR19857:SF8">
    <property type="entry name" value="ANGIO-ASSOCIATED MIGRATORY CELL PROTEIN"/>
    <property type="match status" value="1"/>
</dbReference>
<protein>
    <recommendedName>
        <fullName evidence="5">WD40 repeat domain-containing protein</fullName>
    </recommendedName>
</protein>
<dbReference type="SUPFAM" id="SSF50978">
    <property type="entry name" value="WD40 repeat-like"/>
    <property type="match status" value="1"/>
</dbReference>
<reference evidence="3 4" key="1">
    <citation type="submission" date="2016-07" db="EMBL/GenBank/DDBJ databases">
        <title>Detection of Helicobacter winghamensis from caecal content of red fox (Vulpes vulpes).</title>
        <authorList>
            <person name="Zanoni R.G."/>
            <person name="Florio D."/>
            <person name="Caffara M."/>
            <person name="Renzi M."/>
            <person name="Parisi A."/>
            <person name="Pasquali F."/>
            <person name="Manfreda G."/>
        </authorList>
    </citation>
    <scope>NUCLEOTIDE SEQUENCE [LARGE SCALE GENOMIC DNA]</scope>
    <source>
        <strain evidence="3 4">295_13</strain>
    </source>
</reference>
<dbReference type="OrthoDB" id="5337252at2"/>
<evidence type="ECO:0000256" key="2">
    <source>
        <dbReference type="ARBA" id="ARBA00022737"/>
    </source>
</evidence>